<comment type="subcellular location">
    <subcellularLocation>
        <location evidence="1">Mitochondrion matrix</location>
    </subcellularLocation>
</comment>
<dbReference type="SUPFAM" id="SSF103025">
    <property type="entry name" value="Folate-binding domain"/>
    <property type="match status" value="1"/>
</dbReference>
<keyword evidence="8" id="KW-1185">Reference proteome</keyword>
<evidence type="ECO:0000256" key="4">
    <source>
        <dbReference type="ARBA" id="ARBA00093447"/>
    </source>
</evidence>
<dbReference type="Gene3D" id="3.30.1360.120">
    <property type="entry name" value="Probable tRNA modification gtpase trme, domain 1"/>
    <property type="match status" value="1"/>
</dbReference>
<evidence type="ECO:0000256" key="1">
    <source>
        <dbReference type="ARBA" id="ARBA00004305"/>
    </source>
</evidence>
<dbReference type="GO" id="GO:0016226">
    <property type="term" value="P:iron-sulfur cluster assembly"/>
    <property type="evidence" value="ECO:0007669"/>
    <property type="project" value="TreeGrafter"/>
</dbReference>
<dbReference type="GO" id="GO:0016740">
    <property type="term" value="F:transferase activity"/>
    <property type="evidence" value="ECO:0007669"/>
    <property type="project" value="UniProtKB-KW"/>
</dbReference>
<evidence type="ECO:0000256" key="2">
    <source>
        <dbReference type="ARBA" id="ARBA00022946"/>
    </source>
</evidence>
<dbReference type="Pfam" id="PF25455">
    <property type="entry name" value="Beta-barrel_CAF17_C"/>
    <property type="match status" value="1"/>
</dbReference>
<gene>
    <name evidence="7" type="primary">CAF17</name>
    <name evidence="7" type="ORF">LAWI1_G007740</name>
</gene>
<evidence type="ECO:0000259" key="6">
    <source>
        <dbReference type="Pfam" id="PF25455"/>
    </source>
</evidence>
<keyword evidence="2" id="KW-0809">Transit peptide</keyword>
<dbReference type="InterPro" id="IPR057460">
    <property type="entry name" value="CAF17_C"/>
</dbReference>
<dbReference type="NCBIfam" id="TIGR03317">
    <property type="entry name" value="ygfZ_signature"/>
    <property type="match status" value="1"/>
</dbReference>
<accession>A0A559M1T4</accession>
<proteinExistence type="inferred from homology"/>
<dbReference type="InterPro" id="IPR027266">
    <property type="entry name" value="TrmE/GcvT-like"/>
</dbReference>
<dbReference type="AlphaFoldDB" id="A0A559M1T4"/>
<dbReference type="InterPro" id="IPR045179">
    <property type="entry name" value="YgfZ/GcvT"/>
</dbReference>
<keyword evidence="7" id="KW-0808">Transferase</keyword>
<dbReference type="PANTHER" id="PTHR22602:SF0">
    <property type="entry name" value="TRANSFERASE CAF17, MITOCHONDRIAL-RELATED"/>
    <property type="match status" value="1"/>
</dbReference>
<comment type="similarity">
    <text evidence="4">Belongs to the GcvT family. CAF17/IBA57 subfamily.</text>
</comment>
<keyword evidence="3" id="KW-0496">Mitochondrion</keyword>
<dbReference type="Proteomes" id="UP000315522">
    <property type="component" value="Unassembled WGS sequence"/>
</dbReference>
<protein>
    <recommendedName>
        <fullName evidence="5">Iron-sulfur cluster assembly factor IBA57 homolog, mitochondrial</fullName>
    </recommendedName>
</protein>
<sequence>MGRRIILPGDQRPEVDGEEVSEDVYRVRRYLRGVPEGQGELVYASALPQESNLDLMGGVDFRKGCYVGQELTIRTRHTGVVRKRILPIMLYGVDEPMPTSLEYDPTKEYGVERIPRETGVAPWMKRGRSAGKFLTGVGNIGLGLCRLDNMAGVSVGGEPAKAYEEGDEFKMEWQVEGLQPEKVKVKAFVPWEEGHLGGKQ</sequence>
<name>A0A559M1T4_9HELO</name>
<comment type="caution">
    <text evidence="7">The sequence shown here is derived from an EMBL/GenBank/DDBJ whole genome shotgun (WGS) entry which is preliminary data.</text>
</comment>
<dbReference type="GO" id="GO:0005759">
    <property type="term" value="C:mitochondrial matrix"/>
    <property type="evidence" value="ECO:0007669"/>
    <property type="project" value="UniProtKB-SubCell"/>
</dbReference>
<evidence type="ECO:0000256" key="5">
    <source>
        <dbReference type="ARBA" id="ARBA00093637"/>
    </source>
</evidence>
<evidence type="ECO:0000313" key="8">
    <source>
        <dbReference type="Proteomes" id="UP000315522"/>
    </source>
</evidence>
<dbReference type="InterPro" id="IPR017703">
    <property type="entry name" value="YgfZ/GCV_T_CS"/>
</dbReference>
<organism evidence="7 8">
    <name type="scientific">Lachnellula willkommii</name>
    <dbReference type="NCBI Taxonomy" id="215461"/>
    <lineage>
        <taxon>Eukaryota</taxon>
        <taxon>Fungi</taxon>
        <taxon>Dikarya</taxon>
        <taxon>Ascomycota</taxon>
        <taxon>Pezizomycotina</taxon>
        <taxon>Leotiomycetes</taxon>
        <taxon>Helotiales</taxon>
        <taxon>Lachnaceae</taxon>
        <taxon>Lachnellula</taxon>
    </lineage>
</organism>
<evidence type="ECO:0000256" key="3">
    <source>
        <dbReference type="ARBA" id="ARBA00023128"/>
    </source>
</evidence>
<dbReference type="PANTHER" id="PTHR22602">
    <property type="entry name" value="TRANSFERASE CAF17, MITOCHONDRIAL-RELATED"/>
    <property type="match status" value="1"/>
</dbReference>
<feature type="domain" description="CAF17 C-terminal" evidence="6">
    <location>
        <begin position="82"/>
        <end position="162"/>
    </location>
</feature>
<dbReference type="EMBL" id="QGML01002951">
    <property type="protein sequence ID" value="TVY86912.1"/>
    <property type="molecule type" value="Genomic_DNA"/>
</dbReference>
<reference evidence="7 8" key="1">
    <citation type="submission" date="2018-05" db="EMBL/GenBank/DDBJ databases">
        <title>Genome sequencing and assembly of the regulated plant pathogen Lachnellula willkommii and related sister species for the development of diagnostic species identification markers.</title>
        <authorList>
            <person name="Giroux E."/>
            <person name="Bilodeau G."/>
        </authorList>
    </citation>
    <scope>NUCLEOTIDE SEQUENCE [LARGE SCALE GENOMIC DNA]</scope>
    <source>
        <strain evidence="7 8">CBS 172.35</strain>
    </source>
</reference>
<evidence type="ECO:0000313" key="7">
    <source>
        <dbReference type="EMBL" id="TVY86912.1"/>
    </source>
</evidence>